<dbReference type="EMBL" id="CP110257">
    <property type="protein sequence ID" value="UZD55854.1"/>
    <property type="molecule type" value="Genomic_DNA"/>
</dbReference>
<dbReference type="RefSeq" id="WP_264893607.1">
    <property type="nucleotide sequence ID" value="NZ_CP110257.1"/>
</dbReference>
<gene>
    <name evidence="3" type="primary">senB</name>
    <name evidence="3" type="ORF">OMP39_04540</name>
</gene>
<dbReference type="CDD" id="cd03801">
    <property type="entry name" value="GT4_PimA-like"/>
    <property type="match status" value="1"/>
</dbReference>
<dbReference type="InterPro" id="IPR027627">
    <property type="entry name" value="Glycosyltransferase_put"/>
</dbReference>
<dbReference type="SUPFAM" id="SSF53756">
    <property type="entry name" value="UDP-Glycosyltransferase/glycogen phosphorylase"/>
    <property type="match status" value="1"/>
</dbReference>
<evidence type="ECO:0000313" key="3">
    <source>
        <dbReference type="EMBL" id="UZD55854.1"/>
    </source>
</evidence>
<dbReference type="Proteomes" id="UP001163266">
    <property type="component" value="Chromosome"/>
</dbReference>
<sequence length="353" mass="38512">MSSTARSSRESAEPRGGPATESPSVVIVSPARAEANNGNWRTAERWARHLSTHCRTRIVDEWRDGERADVLIALHARRSAPSLLRHAHCHPAAPRVLVLTGTDVYRDIHTDAEAQRALRAATRLVALQEDAVRQLPAALRSRCVVIHQSVEPACPDDLAPRSGVATGRALRVIEVAHLRDEKDPLTYLRAVERLTGEQGLAFELVGSPLQPELGEAARAVQARSPHFEWAGALPHHETRRRIAAADVLVNTSRMEGGAHVLIEAMVCGAAILATRIGGNLGMLGPEHPGLFEVGDDAGLAALILRCRDEPAFVERLREHGRRRAPVFAPEREREALVQLVQSLAPFRPVGRLA</sequence>
<protein>
    <submittedName>
        <fullName evidence="3">Selenoneine biosynthesis selenosugar synthase SenB</fullName>
    </submittedName>
</protein>
<dbReference type="PANTHER" id="PTHR12526">
    <property type="entry name" value="GLYCOSYLTRANSFERASE"/>
    <property type="match status" value="1"/>
</dbReference>
<dbReference type="Pfam" id="PF00534">
    <property type="entry name" value="Glycos_transf_1"/>
    <property type="match status" value="1"/>
</dbReference>
<evidence type="ECO:0000313" key="4">
    <source>
        <dbReference type="Proteomes" id="UP001163266"/>
    </source>
</evidence>
<dbReference type="InterPro" id="IPR001296">
    <property type="entry name" value="Glyco_trans_1"/>
</dbReference>
<keyword evidence="4" id="KW-1185">Reference proteome</keyword>
<proteinExistence type="predicted"/>
<evidence type="ECO:0000256" key="1">
    <source>
        <dbReference type="SAM" id="MobiDB-lite"/>
    </source>
</evidence>
<feature type="domain" description="Glycosyl transferase family 1" evidence="2">
    <location>
        <begin position="172"/>
        <end position="322"/>
    </location>
</feature>
<dbReference type="PANTHER" id="PTHR12526:SF638">
    <property type="entry name" value="SPORE COAT PROTEIN SA"/>
    <property type="match status" value="1"/>
</dbReference>
<name>A0ABY6MV41_9BURK</name>
<organism evidence="3 4">
    <name type="scientific">Caldimonas aquatica</name>
    <dbReference type="NCBI Taxonomy" id="376175"/>
    <lineage>
        <taxon>Bacteria</taxon>
        <taxon>Pseudomonadati</taxon>
        <taxon>Pseudomonadota</taxon>
        <taxon>Betaproteobacteria</taxon>
        <taxon>Burkholderiales</taxon>
        <taxon>Sphaerotilaceae</taxon>
        <taxon>Caldimonas</taxon>
    </lineage>
</organism>
<dbReference type="Gene3D" id="3.40.50.2000">
    <property type="entry name" value="Glycogen Phosphorylase B"/>
    <property type="match status" value="2"/>
</dbReference>
<feature type="region of interest" description="Disordered" evidence="1">
    <location>
        <begin position="1"/>
        <end position="30"/>
    </location>
</feature>
<evidence type="ECO:0000259" key="2">
    <source>
        <dbReference type="Pfam" id="PF00534"/>
    </source>
</evidence>
<accession>A0ABY6MV41</accession>
<reference evidence="3" key="1">
    <citation type="submission" date="2022-10" db="EMBL/GenBank/DDBJ databases">
        <title>Complete genome sequence of Schlegelella aquatica LMG 23380.</title>
        <authorList>
            <person name="Musilova J."/>
            <person name="Kourilova X."/>
            <person name="Bezdicek M."/>
            <person name="Hermankova K."/>
            <person name="Obruca S."/>
            <person name="Sedlar K."/>
        </authorList>
    </citation>
    <scope>NUCLEOTIDE SEQUENCE</scope>
    <source>
        <strain evidence="3">LMG 23380</strain>
    </source>
</reference>
<dbReference type="NCBIfam" id="TIGR04348">
    <property type="entry name" value="selenoneine biosynthesis selenosugar synthase SenB"/>
    <property type="match status" value="1"/>
</dbReference>